<feature type="domain" description="ACB" evidence="4">
    <location>
        <begin position="102"/>
        <end position="188"/>
    </location>
</feature>
<feature type="compositionally biased region" description="Polar residues" evidence="2">
    <location>
        <begin position="269"/>
        <end position="278"/>
    </location>
</feature>
<dbReference type="Proteomes" id="UP000008743">
    <property type="component" value="Unassembled WGS sequence"/>
</dbReference>
<dbReference type="PANTHER" id="PTHR22973:SF3">
    <property type="entry name" value="PROTEIN TMED8"/>
    <property type="match status" value="1"/>
</dbReference>
<dbReference type="Gene3D" id="2.60.120.680">
    <property type="entry name" value="GOLD domain"/>
    <property type="match status" value="1"/>
</dbReference>
<feature type="compositionally biased region" description="Low complexity" evidence="2">
    <location>
        <begin position="1"/>
        <end position="16"/>
    </location>
</feature>
<evidence type="ECO:0000256" key="1">
    <source>
        <dbReference type="ARBA" id="ARBA00022990"/>
    </source>
</evidence>
<evidence type="ECO:0000313" key="6">
    <source>
        <dbReference type="Proteomes" id="UP000008743"/>
    </source>
</evidence>
<dbReference type="GO" id="GO:0000139">
    <property type="term" value="C:Golgi membrane"/>
    <property type="evidence" value="ECO:0007669"/>
    <property type="project" value="TreeGrafter"/>
</dbReference>
<dbReference type="Pfam" id="PF00887">
    <property type="entry name" value="ACBP"/>
    <property type="match status" value="1"/>
</dbReference>
<dbReference type="InterPro" id="IPR000582">
    <property type="entry name" value="Acyl-CoA-binding_protein"/>
</dbReference>
<dbReference type="Pfam" id="PF13897">
    <property type="entry name" value="GOLD_2"/>
    <property type="match status" value="1"/>
</dbReference>
<gene>
    <name evidence="5" type="ORF">CAOG_002995</name>
</gene>
<dbReference type="STRING" id="595528.A0A0D2WNH0"/>
<evidence type="ECO:0000259" key="3">
    <source>
        <dbReference type="PROSITE" id="PS50866"/>
    </source>
</evidence>
<evidence type="ECO:0000256" key="2">
    <source>
        <dbReference type="SAM" id="MobiDB-lite"/>
    </source>
</evidence>
<name>A0A0D2WNH0_CAPO3</name>
<dbReference type="PhylomeDB" id="A0A0D2WNH0"/>
<feature type="region of interest" description="Disordered" evidence="2">
    <location>
        <begin position="261"/>
        <end position="301"/>
    </location>
</feature>
<dbReference type="AlphaFoldDB" id="A0A0D2WNH0"/>
<keyword evidence="1" id="KW-0007">Acetylation</keyword>
<feature type="compositionally biased region" description="Low complexity" evidence="2">
    <location>
        <begin position="23"/>
        <end position="35"/>
    </location>
</feature>
<reference evidence="6" key="1">
    <citation type="submission" date="2011-02" db="EMBL/GenBank/DDBJ databases">
        <title>The Genome Sequence of Capsaspora owczarzaki ATCC 30864.</title>
        <authorList>
            <person name="Russ C."/>
            <person name="Cuomo C."/>
            <person name="Burger G."/>
            <person name="Gray M.W."/>
            <person name="Holland P.W.H."/>
            <person name="King N."/>
            <person name="Lang F.B.F."/>
            <person name="Roger A.J."/>
            <person name="Ruiz-Trillo I."/>
            <person name="Young S.K."/>
            <person name="Zeng Q."/>
            <person name="Gargeya S."/>
            <person name="Alvarado L."/>
            <person name="Berlin A."/>
            <person name="Chapman S.B."/>
            <person name="Chen Z."/>
            <person name="Freedman E."/>
            <person name="Gellesch M."/>
            <person name="Goldberg J."/>
            <person name="Griggs A."/>
            <person name="Gujja S."/>
            <person name="Heilman E."/>
            <person name="Heiman D."/>
            <person name="Howarth C."/>
            <person name="Mehta T."/>
            <person name="Neiman D."/>
            <person name="Pearson M."/>
            <person name="Roberts A."/>
            <person name="Saif S."/>
            <person name="Shea T."/>
            <person name="Shenoy N."/>
            <person name="Sisk P."/>
            <person name="Stolte C."/>
            <person name="Sykes S."/>
            <person name="White J."/>
            <person name="Yandava C."/>
            <person name="Haas B."/>
            <person name="Nusbaum C."/>
            <person name="Birren B."/>
        </authorList>
    </citation>
    <scope>NUCLEOTIDE SEQUENCE</scope>
    <source>
        <strain evidence="6">ATCC 30864</strain>
    </source>
</reference>
<dbReference type="SUPFAM" id="SSF47027">
    <property type="entry name" value="Acyl-CoA binding protein"/>
    <property type="match status" value="1"/>
</dbReference>
<feature type="domain" description="GOLD" evidence="3">
    <location>
        <begin position="327"/>
        <end position="479"/>
    </location>
</feature>
<dbReference type="GO" id="GO:0000062">
    <property type="term" value="F:fatty-acyl-CoA binding"/>
    <property type="evidence" value="ECO:0007669"/>
    <property type="project" value="InterPro"/>
</dbReference>
<dbReference type="InParanoid" id="A0A0D2WNH0"/>
<protein>
    <recommendedName>
        <fullName evidence="7">Golgi resident protein GCP60</fullName>
    </recommendedName>
</protein>
<evidence type="ECO:0000259" key="4">
    <source>
        <dbReference type="PROSITE" id="PS51228"/>
    </source>
</evidence>
<dbReference type="InterPro" id="IPR035984">
    <property type="entry name" value="Acyl-CoA-binding_sf"/>
</dbReference>
<dbReference type="eggNOG" id="KOG3878">
    <property type="taxonomic scope" value="Eukaryota"/>
</dbReference>
<dbReference type="PANTHER" id="PTHR22973">
    <property type="entry name" value="LD35087P"/>
    <property type="match status" value="1"/>
</dbReference>
<keyword evidence="6" id="KW-1185">Reference proteome</keyword>
<feature type="region of interest" description="Disordered" evidence="2">
    <location>
        <begin position="1"/>
        <end position="41"/>
    </location>
</feature>
<dbReference type="InterPro" id="IPR009038">
    <property type="entry name" value="GOLD_dom"/>
</dbReference>
<dbReference type="OrthoDB" id="5839451at2759"/>
<dbReference type="PROSITE" id="PS50866">
    <property type="entry name" value="GOLD"/>
    <property type="match status" value="1"/>
</dbReference>
<dbReference type="Gene3D" id="1.20.80.10">
    <property type="match status" value="1"/>
</dbReference>
<sequence length="484" mass="52771">MAAEMAGEESASSAQALPIGGKATPSAPSSATTASEGGPQKYGRPLVEVYGLALQFLRQRRGFEKASRAPSDCAGDASSPDFAPLLCLLRNETSASAGASVIALAFVSGLQLAHSQSFLVALPYAEKNALFAYRKQVQHGTYAPEKMPDVGFFDFVGKDQRNAWQALGNISREEAMAGVIQILADSDSWTQFVTEAIAAKVEEERKAREQAEAEARELARQQEEERLKREEAVRQQQRLEQLQQQQAELQQQQLKQQQLQQQQQQQQQYSHPHPSQQASGHHGHSHDGDHHGHSHDGEHAHSHDLVHDHAHQTAETLDAAGEKLAAHQRFVEAVRGDPDSVLVIGRGETATVRLTVGSDAPSTPSPSAVNGNAVVSTIAPADAANSSNGSDVPPPVPKKWHTTWEFATESYDIGFGVTFETNSFSHTAVTPILPTLRSESNLQVVRGAHTTDLPGVYLFKFDNSFSVFRSKTLYFRLYTQPLYA</sequence>
<evidence type="ECO:0000313" key="5">
    <source>
        <dbReference type="EMBL" id="KJE91948.1"/>
    </source>
</evidence>
<dbReference type="InterPro" id="IPR036598">
    <property type="entry name" value="GOLD_dom_sf"/>
</dbReference>
<accession>A0A0D2WNH0</accession>
<dbReference type="SUPFAM" id="SSF101576">
    <property type="entry name" value="Supernatant protein factor (SPF), C-terminal domain"/>
    <property type="match status" value="1"/>
</dbReference>
<dbReference type="EMBL" id="KE346363">
    <property type="protein sequence ID" value="KJE91948.1"/>
    <property type="molecule type" value="Genomic_DNA"/>
</dbReference>
<dbReference type="InterPro" id="IPR014352">
    <property type="entry name" value="FERM/acyl-CoA-bd_prot_sf"/>
</dbReference>
<feature type="compositionally biased region" description="Basic and acidic residues" evidence="2">
    <location>
        <begin position="285"/>
        <end position="301"/>
    </location>
</feature>
<organism evidence="5 6">
    <name type="scientific">Capsaspora owczarzaki (strain ATCC 30864)</name>
    <dbReference type="NCBI Taxonomy" id="595528"/>
    <lineage>
        <taxon>Eukaryota</taxon>
        <taxon>Filasterea</taxon>
        <taxon>Capsaspora</taxon>
    </lineage>
</organism>
<evidence type="ECO:0008006" key="7">
    <source>
        <dbReference type="Google" id="ProtNLM"/>
    </source>
</evidence>
<proteinExistence type="predicted"/>
<dbReference type="InterPro" id="IPR052269">
    <property type="entry name" value="Golgi-PI4KB_interaction"/>
</dbReference>
<dbReference type="CDD" id="cd22249">
    <property type="entry name" value="UDM1_RNF168_RNF169-like"/>
    <property type="match status" value="1"/>
</dbReference>
<dbReference type="PROSITE" id="PS51228">
    <property type="entry name" value="ACB_2"/>
    <property type="match status" value="1"/>
</dbReference>